<comment type="caution">
    <text evidence="3">The sequence shown here is derived from an EMBL/GenBank/DDBJ whole genome shotgun (WGS) entry which is preliminary data.</text>
</comment>
<dbReference type="GeneID" id="39977901"/>
<evidence type="ECO:0000313" key="4">
    <source>
        <dbReference type="Proteomes" id="UP000186176"/>
    </source>
</evidence>
<dbReference type="AlphaFoldDB" id="A0A1J4MJ30"/>
<name>A0A1J4MJ30_9CRYT</name>
<feature type="transmembrane region" description="Helical" evidence="1">
    <location>
        <begin position="178"/>
        <end position="204"/>
    </location>
</feature>
<evidence type="ECO:0000313" key="3">
    <source>
        <dbReference type="EMBL" id="OII74266.1"/>
    </source>
</evidence>
<keyword evidence="1" id="KW-0472">Membrane</keyword>
<keyword evidence="2" id="KW-0732">Signal</keyword>
<feature type="transmembrane region" description="Helical" evidence="1">
    <location>
        <begin position="396"/>
        <end position="421"/>
    </location>
</feature>
<dbReference type="Proteomes" id="UP000186176">
    <property type="component" value="Unassembled WGS sequence"/>
</dbReference>
<keyword evidence="4" id="KW-1185">Reference proteome</keyword>
<keyword evidence="1" id="KW-1133">Transmembrane helix</keyword>
<keyword evidence="1" id="KW-0812">Transmembrane</keyword>
<dbReference type="EMBL" id="LRBP01000012">
    <property type="protein sequence ID" value="OII74266.1"/>
    <property type="molecule type" value="Genomic_DNA"/>
</dbReference>
<reference evidence="3 4" key="1">
    <citation type="submission" date="2016-10" db="EMBL/GenBank/DDBJ databases">
        <title>Reductive evolution of mitochondrial metabolism and differential evolution of invasion-related proteins in Cryptosporidium.</title>
        <authorList>
            <person name="Liu S."/>
            <person name="Roellig D.M."/>
            <person name="Guo Y."/>
            <person name="Li N."/>
            <person name="Frace M.A."/>
            <person name="Tang K."/>
            <person name="Zhang L."/>
            <person name="Feng Y."/>
            <person name="Xiao L."/>
        </authorList>
    </citation>
    <scope>NUCLEOTIDE SEQUENCE [LARGE SCALE GENOMIC DNA]</scope>
    <source>
        <strain evidence="3">39726</strain>
    </source>
</reference>
<feature type="transmembrane region" description="Helical" evidence="1">
    <location>
        <begin position="135"/>
        <end position="157"/>
    </location>
</feature>
<gene>
    <name evidence="3" type="ORF">cubi_01110</name>
</gene>
<feature type="chain" id="PRO_5012159020" evidence="2">
    <location>
        <begin position="24"/>
        <end position="1073"/>
    </location>
</feature>
<feature type="transmembrane region" description="Helical" evidence="1">
    <location>
        <begin position="1006"/>
        <end position="1030"/>
    </location>
</feature>
<proteinExistence type="predicted"/>
<evidence type="ECO:0000256" key="2">
    <source>
        <dbReference type="SAM" id="SignalP"/>
    </source>
</evidence>
<protein>
    <submittedName>
        <fullName evidence="3">Uncharacterized protein</fullName>
    </submittedName>
</protein>
<evidence type="ECO:0000256" key="1">
    <source>
        <dbReference type="SAM" id="Phobius"/>
    </source>
</evidence>
<accession>A0A1J4MJ30</accession>
<dbReference type="VEuPathDB" id="CryptoDB:cubi_01110"/>
<organism evidence="3 4">
    <name type="scientific">Cryptosporidium ubiquitum</name>
    <dbReference type="NCBI Taxonomy" id="857276"/>
    <lineage>
        <taxon>Eukaryota</taxon>
        <taxon>Sar</taxon>
        <taxon>Alveolata</taxon>
        <taxon>Apicomplexa</taxon>
        <taxon>Conoidasida</taxon>
        <taxon>Coccidia</taxon>
        <taxon>Eucoccidiorida</taxon>
        <taxon>Eimeriorina</taxon>
        <taxon>Cryptosporidiidae</taxon>
        <taxon>Cryptosporidium</taxon>
    </lineage>
</organism>
<dbReference type="RefSeq" id="XP_028875459.1">
    <property type="nucleotide sequence ID" value="XM_029018122.1"/>
</dbReference>
<feature type="signal peptide" evidence="2">
    <location>
        <begin position="1"/>
        <end position="23"/>
    </location>
</feature>
<sequence length="1073" mass="121122">MIANYCISVVLYIFLYLVDKTEASVSDIPWSVGTPHILSSLEKAQQVIEDSRVTSLEEFVVENCGNFDQLRESDSSYKKEMWKWFKSWHSDYSVLAGIIFENVIIADSNKTEIDIKPLLSSYLDTLVWREITSCLIFGVSIFTFIVVSLGFVLCRILNDRVVSFEETSNGLWKVKLSIYILTILLCVLCVIYVALSVVIIINFISFSNSFSTSVCWFAIGADAFSNGNININKTSGSFSITETSLKTNTTVPFIGSLPLYGLFQELGSVEVLINLLNDILSYINNAGFPTVLSKRLTEFVDVFTNASVINPIGTDWYIPAKDSLKDSVLNAANSFLPVNDTLYNSMYPVLEKIVFLSNSIDISTMTFSVDEYFEIFQKFISYILLFLNVSRTTSNIVFGLTTALCALSMIIGIISIIFSILHIKLFLSGKSHIGFFQSRSALVAAAFILMGLSTIASFVSYTLTVAGTVGKDYCGWIVDDLFSPTGMNWISTVSPQLGMIMSVCMYPLASYIKIKDVEKRDLVDKDYILDKIRVLESQGIKNHIYLDLYKKLQSNKFQDRENVNNLIFNSSYKKFEILSDHINNFYTNRSLKNELKFENLNMKNRGMNEDGIISDLFLANNNKLNLKSSSNDILLAERFGNQEVVGLLDDAPIESSLAYLLVNLLPNNFVDALSKIVSDFLNIITTGQTIAEQCFNYINVTDYIQYSLMYFPDVEKSSADNQDVPVLVLITQSYREENWLTKSSIFGYNTYTALCSSPNADVSALMISQSLPFKIPGLEVLQSIIYPYKIEYLTDSLRKLLEEQDNYMNNPTSTFSFFIENIFEPTSPILLGSSNSGEDLIISENTDIDKLEIDKYHQYNKYFVDYPISSFKSTLEWVKKLMKLYNYDFFCHPFSWLDIDNIKANPNSGNNSLYIKHYNNACNYVEFQEYITSISYDYIINPTIIAHSEVNRLNLILNDRIRKMFGSAIILASIKTEAHNCGQVSVDFTDGIVTFCGMVGKTKDTLIVILNIATFIGFAISIIIGIIWLISLRYESRIADSIMEMEQSSNESVGNLGQDEGVDVKVNDANVNH</sequence>
<feature type="transmembrane region" description="Helical" evidence="1">
    <location>
        <begin position="442"/>
        <end position="463"/>
    </location>
</feature>
<dbReference type="OrthoDB" id="343129at2759"/>